<name>A0A1F8CS45_9BACT</name>
<organism evidence="5 6">
    <name type="scientific">Candidatus Woesebacteria bacterium RIFOXYB1_FULL_38_16</name>
    <dbReference type="NCBI Taxonomy" id="1802538"/>
    <lineage>
        <taxon>Bacteria</taxon>
        <taxon>Candidatus Woeseibacteriota</taxon>
    </lineage>
</organism>
<dbReference type="Pfam" id="PF09992">
    <property type="entry name" value="NAGPA"/>
    <property type="match status" value="1"/>
</dbReference>
<comment type="caution">
    <text evidence="5">The sequence shown here is derived from an EMBL/GenBank/DDBJ whole genome shotgun (WGS) entry which is preliminary data.</text>
</comment>
<feature type="coiled-coil region" evidence="1">
    <location>
        <begin position="49"/>
        <end position="76"/>
    </location>
</feature>
<feature type="region of interest" description="Disordered" evidence="2">
    <location>
        <begin position="160"/>
        <end position="179"/>
    </location>
</feature>
<evidence type="ECO:0000259" key="4">
    <source>
        <dbReference type="Pfam" id="PF09992"/>
    </source>
</evidence>
<evidence type="ECO:0000256" key="1">
    <source>
        <dbReference type="SAM" id="Coils"/>
    </source>
</evidence>
<accession>A0A1F8CS45</accession>
<dbReference type="STRING" id="1802538.A2382_01500"/>
<keyword evidence="3" id="KW-1133">Transmembrane helix</keyword>
<feature type="compositionally biased region" description="Low complexity" evidence="2">
    <location>
        <begin position="160"/>
        <end position="175"/>
    </location>
</feature>
<proteinExistence type="predicted"/>
<dbReference type="Proteomes" id="UP000178999">
    <property type="component" value="Unassembled WGS sequence"/>
</dbReference>
<dbReference type="AlphaFoldDB" id="A0A1F8CS45"/>
<evidence type="ECO:0000256" key="3">
    <source>
        <dbReference type="SAM" id="Phobius"/>
    </source>
</evidence>
<protein>
    <recommendedName>
        <fullName evidence="4">Phosphodiester glycosidase domain-containing protein</fullName>
    </recommendedName>
</protein>
<keyword evidence="3" id="KW-0472">Membrane</keyword>
<dbReference type="InterPro" id="IPR018711">
    <property type="entry name" value="NAGPA"/>
</dbReference>
<keyword evidence="3" id="KW-0812">Transmembrane</keyword>
<reference evidence="5 6" key="1">
    <citation type="journal article" date="2016" name="Nat. Commun.">
        <title>Thousands of microbial genomes shed light on interconnected biogeochemical processes in an aquifer system.</title>
        <authorList>
            <person name="Anantharaman K."/>
            <person name="Brown C.T."/>
            <person name="Hug L.A."/>
            <person name="Sharon I."/>
            <person name="Castelle C.J."/>
            <person name="Probst A.J."/>
            <person name="Thomas B.C."/>
            <person name="Singh A."/>
            <person name="Wilkins M.J."/>
            <person name="Karaoz U."/>
            <person name="Brodie E.L."/>
            <person name="Williams K.H."/>
            <person name="Hubbard S.S."/>
            <person name="Banfield J.F."/>
        </authorList>
    </citation>
    <scope>NUCLEOTIDE SEQUENCE [LARGE SCALE GENOMIC DNA]</scope>
</reference>
<feature type="transmembrane region" description="Helical" evidence="3">
    <location>
        <begin position="20"/>
        <end position="38"/>
    </location>
</feature>
<keyword evidence="1" id="KW-0175">Coiled coil</keyword>
<dbReference type="EMBL" id="MGHY01000021">
    <property type="protein sequence ID" value="OGM79071.1"/>
    <property type="molecule type" value="Genomic_DNA"/>
</dbReference>
<evidence type="ECO:0000313" key="5">
    <source>
        <dbReference type="EMBL" id="OGM79071.1"/>
    </source>
</evidence>
<feature type="domain" description="Phosphodiester glycosidase" evidence="4">
    <location>
        <begin position="230"/>
        <end position="399"/>
    </location>
</feature>
<evidence type="ECO:0000256" key="2">
    <source>
        <dbReference type="SAM" id="MobiDB-lite"/>
    </source>
</evidence>
<sequence length="402" mass="43836">MKSNPVKIKLPKRRFLPHFLVIFLLVSFFIILFSAVYINNQFSQILSQKNNLENEISGKNETITNIQKELDSLKNEDQFKVNAALKKDLAQIHTIYNQTVDSYESLLKLKNSTKPPEELDNLFTKILVFLSNKDLDNAGKTLKELNDKIAAELAKLATPAPVPASVPSSNTPPSAGYSRQTVNTSAGSFVVSLVAADMSSTRVIVDTASNSDCQNDCPVLPLGDYVARNGAFAGINGSYFCPASYPSCAGKTNTFDLLVMNKNKTYFNSNNNVYSTNPAVIFGNEYIRFVGQALEWGRDTGIDSMLSNYPMLVQGGNIAYSGSGDPKITSRGNRSFVANKDNQVFIGVVHNAAVSESAQVLKALNMENALNLDDGGSTALWSGSYKLGPGRNLPNVILFVKK</sequence>
<evidence type="ECO:0000313" key="6">
    <source>
        <dbReference type="Proteomes" id="UP000178999"/>
    </source>
</evidence>
<gene>
    <name evidence="5" type="ORF">A2382_01500</name>
</gene>